<organism evidence="2 3">
    <name type="scientific">Demequina activiva</name>
    <dbReference type="NCBI Taxonomy" id="1582364"/>
    <lineage>
        <taxon>Bacteria</taxon>
        <taxon>Bacillati</taxon>
        <taxon>Actinomycetota</taxon>
        <taxon>Actinomycetes</taxon>
        <taxon>Micrococcales</taxon>
        <taxon>Demequinaceae</taxon>
        <taxon>Demequina</taxon>
    </lineage>
</organism>
<feature type="domain" description="DUF559" evidence="1">
    <location>
        <begin position="200"/>
        <end position="288"/>
    </location>
</feature>
<name>A0A919ULS6_9MICO</name>
<evidence type="ECO:0000259" key="1">
    <source>
        <dbReference type="Pfam" id="PF04480"/>
    </source>
</evidence>
<dbReference type="EMBL" id="BONR01000003">
    <property type="protein sequence ID" value="GIG55003.1"/>
    <property type="molecule type" value="Genomic_DNA"/>
</dbReference>
<gene>
    <name evidence="2" type="ORF">Dac01nite_17550</name>
</gene>
<dbReference type="InterPro" id="IPR007569">
    <property type="entry name" value="DUF559"/>
</dbReference>
<comment type="caution">
    <text evidence="2">The sequence shown here is derived from an EMBL/GenBank/DDBJ whole genome shotgun (WGS) entry which is preliminary data.</text>
</comment>
<accession>A0A919ULS6</accession>
<dbReference type="AlphaFoldDB" id="A0A919ULS6"/>
<evidence type="ECO:0000313" key="3">
    <source>
        <dbReference type="Proteomes" id="UP000652354"/>
    </source>
</evidence>
<proteinExistence type="predicted"/>
<sequence length="331" mass="36440">MSVESQALIDYLEGSALALPRQEIQRRWSRAALRAAIRSGRVSRLLPSVYAAALHARSFRTRASAVAAQYDAVIIGPAACHLLGLLEAPRVIIIAGAPGQTEPATPWLTCQRLSVPIPHVRLRDLPVRVAAPAFAVATAYGRLEPAVGADLVYRSVQRRRVRPAELESAVAALPRIPGRRRLEALVRAVAGGSESHLETRGLQRVFNTRDFRGFVRQHEVVVEGQLSRLDMYHPATRTAVELDGAGHAEPGQRERDIARDARLATAGILTVRFSWRQLTTQPEECRIRVRQILEARARGTPRNLGRAKLQEMGLRTIRAAASDPETGWLDS</sequence>
<evidence type="ECO:0000313" key="2">
    <source>
        <dbReference type="EMBL" id="GIG55003.1"/>
    </source>
</evidence>
<dbReference type="Pfam" id="PF04480">
    <property type="entry name" value="DUF559"/>
    <property type="match status" value="1"/>
</dbReference>
<dbReference type="Proteomes" id="UP000652354">
    <property type="component" value="Unassembled WGS sequence"/>
</dbReference>
<protein>
    <recommendedName>
        <fullName evidence="1">DUF559 domain-containing protein</fullName>
    </recommendedName>
</protein>
<dbReference type="RefSeq" id="WP_203656045.1">
    <property type="nucleotide sequence ID" value="NZ_BONR01000003.1"/>
</dbReference>
<dbReference type="Gene3D" id="3.40.960.10">
    <property type="entry name" value="VSR Endonuclease"/>
    <property type="match status" value="1"/>
</dbReference>
<keyword evidence="3" id="KW-1185">Reference proteome</keyword>
<reference evidence="2" key="1">
    <citation type="submission" date="2021-01" db="EMBL/GenBank/DDBJ databases">
        <title>Whole genome shotgun sequence of Demequina activiva NBRC 110675.</title>
        <authorList>
            <person name="Komaki H."/>
            <person name="Tamura T."/>
        </authorList>
    </citation>
    <scope>NUCLEOTIDE SEQUENCE</scope>
    <source>
        <strain evidence="2">NBRC 110675</strain>
    </source>
</reference>